<dbReference type="CDD" id="cd18774">
    <property type="entry name" value="PDC2_HK_sensor"/>
    <property type="match status" value="1"/>
</dbReference>
<dbReference type="GO" id="GO:0000155">
    <property type="term" value="F:phosphorelay sensor kinase activity"/>
    <property type="evidence" value="ECO:0007669"/>
    <property type="project" value="InterPro"/>
</dbReference>
<feature type="domain" description="PAC" evidence="13">
    <location>
        <begin position="456"/>
        <end position="508"/>
    </location>
</feature>
<dbReference type="PROSITE" id="PS50113">
    <property type="entry name" value="PAC"/>
    <property type="match status" value="3"/>
</dbReference>
<keyword evidence="6" id="KW-0902">Two-component regulatory system</keyword>
<dbReference type="Gene3D" id="3.30.450.20">
    <property type="entry name" value="PAS domain"/>
    <property type="match status" value="3"/>
</dbReference>
<dbReference type="SUPFAM" id="SSF52172">
    <property type="entry name" value="CheY-like"/>
    <property type="match status" value="1"/>
</dbReference>
<dbReference type="PROSITE" id="PS50112">
    <property type="entry name" value="PAS"/>
    <property type="match status" value="1"/>
</dbReference>
<keyword evidence="9" id="KW-1133">Transmembrane helix</keyword>
<dbReference type="AlphaFoldDB" id="A0A239KJP4"/>
<dbReference type="CDD" id="cd17580">
    <property type="entry name" value="REC_2_DhkD-like"/>
    <property type="match status" value="1"/>
</dbReference>
<proteinExistence type="predicted"/>
<comment type="catalytic activity">
    <reaction evidence="1">
        <text>ATP + protein L-histidine = ADP + protein N-phospho-L-histidine.</text>
        <dbReference type="EC" id="2.7.13.3"/>
    </reaction>
</comment>
<dbReference type="SMART" id="SM00388">
    <property type="entry name" value="HisKA"/>
    <property type="match status" value="1"/>
</dbReference>
<dbReference type="InterPro" id="IPR000700">
    <property type="entry name" value="PAS-assoc_C"/>
</dbReference>
<dbReference type="PROSITE" id="PS50110">
    <property type="entry name" value="RESPONSE_REGULATORY"/>
    <property type="match status" value="1"/>
</dbReference>
<dbReference type="EMBL" id="FZOT01000016">
    <property type="protein sequence ID" value="SNT18275.1"/>
    <property type="molecule type" value="Genomic_DNA"/>
</dbReference>
<dbReference type="PANTHER" id="PTHR43547:SF2">
    <property type="entry name" value="HYBRID SIGNAL TRANSDUCTION HISTIDINE KINASE C"/>
    <property type="match status" value="1"/>
</dbReference>
<dbReference type="Pfam" id="PF00072">
    <property type="entry name" value="Response_reg"/>
    <property type="match status" value="1"/>
</dbReference>
<dbReference type="InterPro" id="IPR003594">
    <property type="entry name" value="HATPase_dom"/>
</dbReference>
<dbReference type="Pfam" id="PF00512">
    <property type="entry name" value="HisKA"/>
    <property type="match status" value="1"/>
</dbReference>
<evidence type="ECO:0000256" key="5">
    <source>
        <dbReference type="ARBA" id="ARBA00022777"/>
    </source>
</evidence>
<dbReference type="CDD" id="cd00075">
    <property type="entry name" value="HATPase"/>
    <property type="match status" value="1"/>
</dbReference>
<feature type="region of interest" description="Disordered" evidence="8">
    <location>
        <begin position="1"/>
        <end position="26"/>
    </location>
</feature>
<dbReference type="PRINTS" id="PR00344">
    <property type="entry name" value="BCTRLSENSOR"/>
</dbReference>
<evidence type="ECO:0000259" key="10">
    <source>
        <dbReference type="PROSITE" id="PS50109"/>
    </source>
</evidence>
<dbReference type="RefSeq" id="WP_143131363.1">
    <property type="nucleotide sequence ID" value="NZ_FZOT01000016.1"/>
</dbReference>
<dbReference type="FunFam" id="1.10.287.130:FF:000001">
    <property type="entry name" value="Two-component sensor histidine kinase"/>
    <property type="match status" value="1"/>
</dbReference>
<keyword evidence="9" id="KW-0812">Transmembrane</keyword>
<feature type="domain" description="Response regulatory" evidence="11">
    <location>
        <begin position="1023"/>
        <end position="1139"/>
    </location>
</feature>
<dbReference type="PROSITE" id="PS50109">
    <property type="entry name" value="HIS_KIN"/>
    <property type="match status" value="1"/>
</dbReference>
<dbReference type="Gene3D" id="2.10.70.100">
    <property type="match status" value="1"/>
</dbReference>
<dbReference type="SUPFAM" id="SSF55874">
    <property type="entry name" value="ATPase domain of HSP90 chaperone/DNA topoisomerase II/histidine kinase"/>
    <property type="match status" value="1"/>
</dbReference>
<dbReference type="InterPro" id="IPR011006">
    <property type="entry name" value="CheY-like_superfamily"/>
</dbReference>
<dbReference type="Pfam" id="PF08447">
    <property type="entry name" value="PAS_3"/>
    <property type="match status" value="2"/>
</dbReference>
<dbReference type="Proteomes" id="UP000198284">
    <property type="component" value="Unassembled WGS sequence"/>
</dbReference>
<dbReference type="SUPFAM" id="SSF47384">
    <property type="entry name" value="Homodimeric domain of signal transducing histidine kinase"/>
    <property type="match status" value="1"/>
</dbReference>
<dbReference type="InterPro" id="IPR036890">
    <property type="entry name" value="HATPase_C_sf"/>
</dbReference>
<dbReference type="Pfam" id="PF02518">
    <property type="entry name" value="HATPase_c"/>
    <property type="match status" value="1"/>
</dbReference>
<keyword evidence="9" id="KW-0472">Membrane</keyword>
<dbReference type="SMART" id="SM00448">
    <property type="entry name" value="REC"/>
    <property type="match status" value="1"/>
</dbReference>
<dbReference type="Gene3D" id="1.10.287.130">
    <property type="match status" value="1"/>
</dbReference>
<dbReference type="InterPro" id="IPR003661">
    <property type="entry name" value="HisK_dim/P_dom"/>
</dbReference>
<dbReference type="InterPro" id="IPR004358">
    <property type="entry name" value="Sig_transdc_His_kin-like_C"/>
</dbReference>
<dbReference type="InterPro" id="IPR001610">
    <property type="entry name" value="PAC"/>
</dbReference>
<evidence type="ECO:0000256" key="2">
    <source>
        <dbReference type="ARBA" id="ARBA00012438"/>
    </source>
</evidence>
<dbReference type="SMART" id="SM00387">
    <property type="entry name" value="HATPase_c"/>
    <property type="match status" value="1"/>
</dbReference>
<dbReference type="Gene3D" id="3.40.50.2300">
    <property type="match status" value="1"/>
</dbReference>
<dbReference type="PANTHER" id="PTHR43547">
    <property type="entry name" value="TWO-COMPONENT HISTIDINE KINASE"/>
    <property type="match status" value="1"/>
</dbReference>
<dbReference type="InterPro" id="IPR013656">
    <property type="entry name" value="PAS_4"/>
</dbReference>
<dbReference type="InterPro" id="IPR013655">
    <property type="entry name" value="PAS_fold_3"/>
</dbReference>
<evidence type="ECO:0000313" key="15">
    <source>
        <dbReference type="Proteomes" id="UP000198284"/>
    </source>
</evidence>
<evidence type="ECO:0000259" key="13">
    <source>
        <dbReference type="PROSITE" id="PS50113"/>
    </source>
</evidence>
<evidence type="ECO:0000256" key="3">
    <source>
        <dbReference type="ARBA" id="ARBA00022553"/>
    </source>
</evidence>
<dbReference type="InterPro" id="IPR005467">
    <property type="entry name" value="His_kinase_dom"/>
</dbReference>
<keyword evidence="15" id="KW-1185">Reference proteome</keyword>
<dbReference type="InterPro" id="IPR036097">
    <property type="entry name" value="HisK_dim/P_sf"/>
</dbReference>
<feature type="transmembrane region" description="Helical" evidence="9">
    <location>
        <begin position="32"/>
        <end position="54"/>
    </location>
</feature>
<dbReference type="CDD" id="cd18773">
    <property type="entry name" value="PDC1_HK_sensor"/>
    <property type="match status" value="1"/>
</dbReference>
<dbReference type="Pfam" id="PF08448">
    <property type="entry name" value="PAS_4"/>
    <property type="match status" value="1"/>
</dbReference>
<evidence type="ECO:0000256" key="9">
    <source>
        <dbReference type="SAM" id="Phobius"/>
    </source>
</evidence>
<evidence type="ECO:0000259" key="12">
    <source>
        <dbReference type="PROSITE" id="PS50112"/>
    </source>
</evidence>
<dbReference type="EC" id="2.7.13.3" evidence="2"/>
<feature type="domain" description="PAC" evidence="13">
    <location>
        <begin position="583"/>
        <end position="635"/>
    </location>
</feature>
<keyword evidence="3 7" id="KW-0597">Phosphoprotein</keyword>
<dbReference type="SMART" id="SM00086">
    <property type="entry name" value="PAC"/>
    <property type="match status" value="3"/>
</dbReference>
<dbReference type="InterPro" id="IPR035965">
    <property type="entry name" value="PAS-like_dom_sf"/>
</dbReference>
<dbReference type="Gene3D" id="3.30.565.10">
    <property type="entry name" value="Histidine kinase-like ATPase, C-terminal domain"/>
    <property type="match status" value="1"/>
</dbReference>
<feature type="domain" description="PAS" evidence="12">
    <location>
        <begin position="509"/>
        <end position="580"/>
    </location>
</feature>
<dbReference type="NCBIfam" id="TIGR00229">
    <property type="entry name" value="sensory_box"/>
    <property type="match status" value="2"/>
</dbReference>
<evidence type="ECO:0000256" key="8">
    <source>
        <dbReference type="SAM" id="MobiDB-lite"/>
    </source>
</evidence>
<accession>A0A239KJP4</accession>
<keyword evidence="5" id="KW-0418">Kinase</keyword>
<name>A0A239KJP4_9BURK</name>
<evidence type="ECO:0000256" key="1">
    <source>
        <dbReference type="ARBA" id="ARBA00000085"/>
    </source>
</evidence>
<protein>
    <recommendedName>
        <fullName evidence="2">histidine kinase</fullName>
        <ecNumber evidence="2">2.7.13.3</ecNumber>
    </recommendedName>
</protein>
<dbReference type="SMART" id="SM00091">
    <property type="entry name" value="PAS"/>
    <property type="match status" value="3"/>
</dbReference>
<evidence type="ECO:0000259" key="11">
    <source>
        <dbReference type="PROSITE" id="PS50110"/>
    </source>
</evidence>
<feature type="domain" description="Histidine kinase" evidence="10">
    <location>
        <begin position="782"/>
        <end position="1002"/>
    </location>
</feature>
<keyword evidence="4" id="KW-0808">Transferase</keyword>
<feature type="transmembrane region" description="Helical" evidence="9">
    <location>
        <begin position="298"/>
        <end position="320"/>
    </location>
</feature>
<sequence length="1145" mass="124129">MKAAHRHQDTQSIGTLKSEGQPSPKRRPVRTYLAWLVVACLLPCAIGATGLFYFEYQKGREQLAKDTTQTARALIQAIDNHLLLAKALAQTLSTDEALARGDLAGFHERARQVIALSGLGTNVVLRNLQGRQILNTAIDYGKPLPASHAPEQTQGVFATDKPTVSDVFTGPVLKRPIMSVDVPVRLGGNTVYALGIGILPEHFNTILNNQALPSDWIVGVFDKAGTIVGRSHLPDKFVGQKLTPELMEALGRKSEGVIDGRTKEGIPSIVVFSRSKATDWGVAIGISRTSVAGALARTLTMIALGAAILFCMSLLLAAYVGRKIAAPITALTGPAAALGTGSSVSVPDLPLKEAHEVSVALDQAQAALMQSKEEARAAAERVQLALAAGAIVGTWDWNLQTGRITVDERFAESFGIDPSLGRTGLSQEQVIATVHPEDLPDLRVAIAEAISRGGPYSREYRVRGTDGLYRWIEANGRVDHGVDGTPLRFPGVLIDLERRRAVEAERDRAAQLLRAFVDAVPGVVYAKDRDGRLLVANQGVTDLVGKPPEAYLGKTDIEFLDNKEQAAIVMATDRRIMESGRPETVDEEISFSDGRKAIWHSIKAPFRDAKGQVIGLIGSSVDITARKQAEAALHERTDEVAHAQLRLQMALTAGRMGVWEWSPATGEATWSSQMFEILGLPASDDGRTRGELFLAMVHPEDRGKVDAALARALNSGSDFEAETRIIDTDSRIRWLLIRGNVVSQIPGRPERVVGVTVDITERKEAEQALLDADRRRNEFLAMLGHELRNPLAPITTAVQLLELVGDQPERRHAALQIIRRQAEHMARLVDDLLEVSRVTQGRIELRKENILAASAVFSAAETVRPLVRQREQTLDLDVPTDVDLVADQARLIQVVANLLNNASKYTQQGGHISVRVRAAGDDEEWVEIVVADNGPGIDGELLPRVFDLFSQGTVTLDRSRGGLGLGLALVKRLVELHGGTVRAESAGPNMGAVFTLRLPRVDRRQVPRNLAVGLPARAIAPTSFLVVDDNPDALEMLVMLLEADGHRVGRARDGEEALTVARRFAPRVVLLDLGLPKLDGWEVARRLRADPATAGALVIALSGYGQASDRERSRDAGFDDHLLKPADIDAVYAAVAAHKERRNAS</sequence>
<feature type="compositionally biased region" description="Polar residues" evidence="8">
    <location>
        <begin position="10"/>
        <end position="21"/>
    </location>
</feature>
<evidence type="ECO:0000313" key="14">
    <source>
        <dbReference type="EMBL" id="SNT18275.1"/>
    </source>
</evidence>
<dbReference type="InterPro" id="IPR001789">
    <property type="entry name" value="Sig_transdc_resp-reg_receiver"/>
</dbReference>
<gene>
    <name evidence="14" type="ORF">SAMN06265795_11633</name>
</gene>
<evidence type="ECO:0000256" key="7">
    <source>
        <dbReference type="PROSITE-ProRule" id="PRU00169"/>
    </source>
</evidence>
<organism evidence="14 15">
    <name type="scientific">Noviherbaspirillum humi</name>
    <dbReference type="NCBI Taxonomy" id="1688639"/>
    <lineage>
        <taxon>Bacteria</taxon>
        <taxon>Pseudomonadati</taxon>
        <taxon>Pseudomonadota</taxon>
        <taxon>Betaproteobacteria</taxon>
        <taxon>Burkholderiales</taxon>
        <taxon>Oxalobacteraceae</taxon>
        <taxon>Noviherbaspirillum</taxon>
    </lineage>
</organism>
<dbReference type="InterPro" id="IPR000014">
    <property type="entry name" value="PAS"/>
</dbReference>
<dbReference type="CDD" id="cd00130">
    <property type="entry name" value="PAS"/>
    <property type="match status" value="3"/>
</dbReference>
<evidence type="ECO:0000256" key="6">
    <source>
        <dbReference type="ARBA" id="ARBA00023012"/>
    </source>
</evidence>
<feature type="domain" description="PAC" evidence="13">
    <location>
        <begin position="719"/>
        <end position="771"/>
    </location>
</feature>
<dbReference type="OrthoDB" id="8867144at2"/>
<evidence type="ECO:0000256" key="4">
    <source>
        <dbReference type="ARBA" id="ARBA00022679"/>
    </source>
</evidence>
<dbReference type="SUPFAM" id="SSF55785">
    <property type="entry name" value="PYP-like sensor domain (PAS domain)"/>
    <property type="match status" value="3"/>
</dbReference>
<dbReference type="CDD" id="cd00082">
    <property type="entry name" value="HisKA"/>
    <property type="match status" value="1"/>
</dbReference>
<feature type="modified residue" description="4-aspartylphosphate" evidence="7">
    <location>
        <position position="1072"/>
    </location>
</feature>
<reference evidence="14 15" key="1">
    <citation type="submission" date="2017-06" db="EMBL/GenBank/DDBJ databases">
        <authorList>
            <person name="Kim H.J."/>
            <person name="Triplett B.A."/>
        </authorList>
    </citation>
    <scope>NUCLEOTIDE SEQUENCE [LARGE SCALE GENOMIC DNA]</scope>
    <source>
        <strain evidence="14 15">U15</strain>
    </source>
</reference>